<sequence>MKYTRFLVLGDSFSEGMSDEIINGNYRGWADRVADVLATQSPDFKYANFAIRGKLVKQVLDDQVPQVLPFIEGPQTLVSFHAGANDALRPNFDPDLVRAAYVGVVEQLVEAGATVMLFTVVEKNGNGGKASAVWEERFSKFNKIVFSMADKPNVIIMDAFMDPQAASPHMLAFDRLHLNPFGHFRVAQAVLERIGAPFDPSWKNPIVAPKKKNWIIRTAITLIWFATFALPWIWRRIRGRSSGDGRSAKFASLTSWPPAQ</sequence>
<accession>A0A6J7I6M0</accession>
<keyword evidence="1" id="KW-0812">Transmembrane</keyword>
<evidence type="ECO:0000256" key="1">
    <source>
        <dbReference type="SAM" id="Phobius"/>
    </source>
</evidence>
<dbReference type="InterPro" id="IPR053140">
    <property type="entry name" value="GDSL_Rv0518-like"/>
</dbReference>
<dbReference type="InterPro" id="IPR036514">
    <property type="entry name" value="SGNH_hydro_sf"/>
</dbReference>
<evidence type="ECO:0000259" key="2">
    <source>
        <dbReference type="Pfam" id="PF13472"/>
    </source>
</evidence>
<dbReference type="PANTHER" id="PTHR43784">
    <property type="entry name" value="GDSL-LIKE LIPASE/ACYLHYDROLASE, PUTATIVE (AFU_ORTHOLOGUE AFUA_2G00820)-RELATED"/>
    <property type="match status" value="1"/>
</dbReference>
<reference evidence="3" key="1">
    <citation type="submission" date="2020-05" db="EMBL/GenBank/DDBJ databases">
        <authorList>
            <person name="Chiriac C."/>
            <person name="Salcher M."/>
            <person name="Ghai R."/>
            <person name="Kavagutti S V."/>
        </authorList>
    </citation>
    <scope>NUCLEOTIDE SEQUENCE</scope>
</reference>
<proteinExistence type="predicted"/>
<keyword evidence="1" id="KW-1133">Transmembrane helix</keyword>
<dbReference type="PANTHER" id="PTHR43784:SF2">
    <property type="entry name" value="GDSL-LIKE LIPASE_ACYLHYDROLASE, PUTATIVE (AFU_ORTHOLOGUE AFUA_2G00820)-RELATED"/>
    <property type="match status" value="1"/>
</dbReference>
<dbReference type="CDD" id="cd01832">
    <property type="entry name" value="SGNH_hydrolase_like_1"/>
    <property type="match status" value="1"/>
</dbReference>
<dbReference type="SUPFAM" id="SSF52266">
    <property type="entry name" value="SGNH hydrolase"/>
    <property type="match status" value="1"/>
</dbReference>
<feature type="domain" description="SGNH hydrolase-type esterase" evidence="2">
    <location>
        <begin position="8"/>
        <end position="183"/>
    </location>
</feature>
<dbReference type="EMBL" id="CAFBMS010000095">
    <property type="protein sequence ID" value="CAB4926272.1"/>
    <property type="molecule type" value="Genomic_DNA"/>
</dbReference>
<gene>
    <name evidence="3" type="ORF">UFOPK3614_01141</name>
</gene>
<organism evidence="3">
    <name type="scientific">freshwater metagenome</name>
    <dbReference type="NCBI Taxonomy" id="449393"/>
    <lineage>
        <taxon>unclassified sequences</taxon>
        <taxon>metagenomes</taxon>
        <taxon>ecological metagenomes</taxon>
    </lineage>
</organism>
<dbReference type="InterPro" id="IPR013830">
    <property type="entry name" value="SGNH_hydro"/>
</dbReference>
<protein>
    <submittedName>
        <fullName evidence="3">Unannotated protein</fullName>
    </submittedName>
</protein>
<evidence type="ECO:0000313" key="3">
    <source>
        <dbReference type="EMBL" id="CAB4926272.1"/>
    </source>
</evidence>
<dbReference type="Pfam" id="PF13472">
    <property type="entry name" value="Lipase_GDSL_2"/>
    <property type="match status" value="1"/>
</dbReference>
<dbReference type="AlphaFoldDB" id="A0A6J7I6M0"/>
<name>A0A6J7I6M0_9ZZZZ</name>
<dbReference type="Gene3D" id="3.40.50.1110">
    <property type="entry name" value="SGNH hydrolase"/>
    <property type="match status" value="1"/>
</dbReference>
<keyword evidence="1" id="KW-0472">Membrane</keyword>
<feature type="transmembrane region" description="Helical" evidence="1">
    <location>
        <begin position="214"/>
        <end position="234"/>
    </location>
</feature>